<evidence type="ECO:0000313" key="3">
    <source>
        <dbReference type="Proteomes" id="UP001500683"/>
    </source>
</evidence>
<accession>A0ABP7UYJ5</accession>
<feature type="region of interest" description="Disordered" evidence="1">
    <location>
        <begin position="1"/>
        <end position="25"/>
    </location>
</feature>
<evidence type="ECO:0000313" key="2">
    <source>
        <dbReference type="EMBL" id="GAA4055386.1"/>
    </source>
</evidence>
<sequence>MAPTSGGSVAPTSRDGEASTFGGSAPTFGDEAGGMALEELGQWAAWQADRLAAVFGLAADDARDREFFLLAQSAKLGEEAGELQREVLGFVRYQRADKLGGFTLEPAAGEVADVMICAAILAARMGIDLDAAVRAKMAKVAFVNDTLSGG</sequence>
<comment type="caution">
    <text evidence="2">The sequence shown here is derived from an EMBL/GenBank/DDBJ whole genome shotgun (WGS) entry which is preliminary data.</text>
</comment>
<evidence type="ECO:0000256" key="1">
    <source>
        <dbReference type="SAM" id="MobiDB-lite"/>
    </source>
</evidence>
<gene>
    <name evidence="2" type="ORF">GCM10022214_03230</name>
</gene>
<name>A0ABP7UYJ5_9ACTN</name>
<dbReference type="Proteomes" id="UP001500683">
    <property type="component" value="Unassembled WGS sequence"/>
</dbReference>
<dbReference type="SUPFAM" id="SSF101386">
    <property type="entry name" value="all-alpha NTP pyrophosphatases"/>
    <property type="match status" value="1"/>
</dbReference>
<keyword evidence="3" id="KW-1185">Reference proteome</keyword>
<reference evidence="3" key="1">
    <citation type="journal article" date="2019" name="Int. J. Syst. Evol. Microbiol.">
        <title>The Global Catalogue of Microorganisms (GCM) 10K type strain sequencing project: providing services to taxonomists for standard genome sequencing and annotation.</title>
        <authorList>
            <consortium name="The Broad Institute Genomics Platform"/>
            <consortium name="The Broad Institute Genome Sequencing Center for Infectious Disease"/>
            <person name="Wu L."/>
            <person name="Ma J."/>
        </authorList>
    </citation>
    <scope>NUCLEOTIDE SEQUENCE [LARGE SCALE GENOMIC DNA]</scope>
    <source>
        <strain evidence="3">JCM 16702</strain>
    </source>
</reference>
<proteinExistence type="predicted"/>
<dbReference type="EMBL" id="BAAAZG010000001">
    <property type="protein sequence ID" value="GAA4055386.1"/>
    <property type="molecule type" value="Genomic_DNA"/>
</dbReference>
<organism evidence="2 3">
    <name type="scientific">Actinomadura miaoliensis</name>
    <dbReference type="NCBI Taxonomy" id="430685"/>
    <lineage>
        <taxon>Bacteria</taxon>
        <taxon>Bacillati</taxon>
        <taxon>Actinomycetota</taxon>
        <taxon>Actinomycetes</taxon>
        <taxon>Streptosporangiales</taxon>
        <taxon>Thermomonosporaceae</taxon>
        <taxon>Actinomadura</taxon>
    </lineage>
</organism>
<dbReference type="Gene3D" id="1.10.287.1080">
    <property type="entry name" value="MazG-like"/>
    <property type="match status" value="1"/>
</dbReference>
<protein>
    <recommendedName>
        <fullName evidence="4">NTP pyrophosphohydrolase MazG putative catalytic core domain-containing protein</fullName>
    </recommendedName>
</protein>
<evidence type="ECO:0008006" key="4">
    <source>
        <dbReference type="Google" id="ProtNLM"/>
    </source>
</evidence>
<feature type="compositionally biased region" description="Polar residues" evidence="1">
    <location>
        <begin position="1"/>
        <end position="11"/>
    </location>
</feature>